<evidence type="ECO:0000256" key="1">
    <source>
        <dbReference type="SAM" id="MobiDB-lite"/>
    </source>
</evidence>
<proteinExistence type="predicted"/>
<feature type="compositionally biased region" description="Low complexity" evidence="1">
    <location>
        <begin position="73"/>
        <end position="83"/>
    </location>
</feature>
<gene>
    <name evidence="3" type="ORF">LIER_01777</name>
</gene>
<evidence type="ECO:0000313" key="3">
    <source>
        <dbReference type="EMBL" id="GAA0140426.1"/>
    </source>
</evidence>
<dbReference type="PROSITE" id="PS50829">
    <property type="entry name" value="GYF"/>
    <property type="match status" value="1"/>
</dbReference>
<dbReference type="InterPro" id="IPR035445">
    <property type="entry name" value="GYF-like_dom_sf"/>
</dbReference>
<dbReference type="FunFam" id="3.30.1490.40:FF:000007">
    <property type="entry name" value="GYF domain-containing protein"/>
    <property type="match status" value="1"/>
</dbReference>
<feature type="compositionally biased region" description="Basic and acidic residues" evidence="1">
    <location>
        <begin position="210"/>
        <end position="220"/>
    </location>
</feature>
<feature type="region of interest" description="Disordered" evidence="1">
    <location>
        <begin position="1405"/>
        <end position="1487"/>
    </location>
</feature>
<dbReference type="InterPro" id="IPR003169">
    <property type="entry name" value="GYF"/>
</dbReference>
<dbReference type="SMART" id="SM00444">
    <property type="entry name" value="GYF"/>
    <property type="match status" value="1"/>
</dbReference>
<sequence>MAERKIDLPEDLIASNMVSDHSWTSKGNDETKGFTVSLEDSKDQVLSESSIPLSPQWLYAKPNEAKMETRGPSSLSLGSSVDSSQKEALRSEFSREKKQWRKFGTDMDVGRRWLEEERETGMLGRRDRRKDTRPVENPPARGTIDSRGPSTHERFHDMANRSSAHEGRRDTKWSSRWGPDEKESRGEKKDADKEDPHSEKQSFVVSNHSTFDRDLDSRDKWKPRHRMEGNSTGTGSYRAAPGFALERGRVEVTNLGFTVGRGRSNVSIIRPPVGSIGSSECDRTEAVPGRLPCPADSYCYPRGKLLDIYRQKKLDPSSWIKPEDLEEAIQLTQINKIEPLAFVVPDAEEEAVLDDIWRGKLTSSGISRNSYRKGRLNDNGAEVGDSDYSSEKGVILPSATTEESFGTIPSAPTDELHKSIIDGMSYHNERIMHEGKNGIVEGKVGVGRGELLHATLKQEEFQSLQATGNALQPEALENATTSPLLNTKFATSFEANNMLPDESLVDMPDSKPYWDDNTNKLQSRSNVNQSERGIPPEELSLYYCDPQGEIQGPFLGADIISWFDQGFFGTDLPVRLADAPEESPFHELGDVMPHLKVMLRHASSTELSSAFDNSAAIEGKREGEHRGTDLVTVVLSSSALDGSSQKLSKFDQLSQSQALNSHDFTAHDEEIMFPGTPSSGSNLMGTTLTGSGGFPFDVLGHPSLSKDFTVASTPSQDNDKLHPLGLLMSELEGTYPRDNQRLNIPISGGVQLSNHMGGKSPFGVMADSARATESWPEAFRRNSLSEPNLIQDAKDSRHSYRGDLESNRFDFDDKLLSAHRQQEHLNKLGLLSPNHLNEAMVDRGLSQNLLQHQQFAPQTGQDLEHFLALQLQQQRQLQLQEQQQQFHQQQILLKEQQQTQARQMLLEQLLQNPMHDSSRAQSHIEAIRPNSLDHVLMKQQLLNDLQQNTHLPHRQADPSLEHLLQSKFGEATHQGNQNNLLELLSRAKHGQMHPLEHLVPQQEQLHGRQFPVGLRQRLNMEEERHLGSNWPIDDPSHFPRNPALARRAISAGFSPLDFYQQQQIPSPDERRLSHLESNFSLQDRIQRGLYESKLLPFEHSMQSPTGATGMNQEMMNHMAQAQGLDLQEPDIRIHPGNQLGALSGVYSQHNNHPLANNQFGVPHSNATEGPWLASNGQAPGDFIDSRIQHLHLNNENQKREVGINRNSEDPSLWMSAGSHDDSSKRLLMELLQEKSGSHVSSSDGAQQGRFPGDSGSVIGSDDKLPIRSNSGAPLEESFYSHLNETSQVLASVIRENSCEHASLAAEREGPSVNILSRQGSLGSAAGIATLHSDKMGLSDTFSEDIISERAPSVPSKRPENILLKRPPVPRSSSSQEALPDMLSNSVHVGKNPMNIAISEGGKQVPGVAHANQSSDTAASSKKGFRHTASCSDADVSETSFSDMLKSNAKKPTPQESHSTAYSESSDGQQGSKSNKKKGKKGRQIDPALLGFKVTSNRIMMGEIQRLDD</sequence>
<feature type="domain" description="GYF" evidence="2">
    <location>
        <begin position="538"/>
        <end position="589"/>
    </location>
</feature>
<evidence type="ECO:0000259" key="2">
    <source>
        <dbReference type="PROSITE" id="PS50829"/>
    </source>
</evidence>
<feature type="compositionally biased region" description="Polar residues" evidence="1">
    <location>
        <begin position="1410"/>
        <end position="1419"/>
    </location>
</feature>
<feature type="compositionally biased region" description="Polar residues" evidence="1">
    <location>
        <begin position="1453"/>
        <end position="1463"/>
    </location>
</feature>
<dbReference type="Proteomes" id="UP001454036">
    <property type="component" value="Unassembled WGS sequence"/>
</dbReference>
<keyword evidence="4" id="KW-1185">Reference proteome</keyword>
<accession>A0AAV3NNN1</accession>
<organism evidence="3 4">
    <name type="scientific">Lithospermum erythrorhizon</name>
    <name type="common">Purple gromwell</name>
    <name type="synonym">Lithospermum officinale var. erythrorhizon</name>
    <dbReference type="NCBI Taxonomy" id="34254"/>
    <lineage>
        <taxon>Eukaryota</taxon>
        <taxon>Viridiplantae</taxon>
        <taxon>Streptophyta</taxon>
        <taxon>Embryophyta</taxon>
        <taxon>Tracheophyta</taxon>
        <taxon>Spermatophyta</taxon>
        <taxon>Magnoliopsida</taxon>
        <taxon>eudicotyledons</taxon>
        <taxon>Gunneridae</taxon>
        <taxon>Pentapetalae</taxon>
        <taxon>asterids</taxon>
        <taxon>lamiids</taxon>
        <taxon>Boraginales</taxon>
        <taxon>Boraginaceae</taxon>
        <taxon>Boraginoideae</taxon>
        <taxon>Lithospermeae</taxon>
        <taxon>Lithospermum</taxon>
    </lineage>
</organism>
<feature type="compositionally biased region" description="Basic and acidic residues" evidence="1">
    <location>
        <begin position="84"/>
        <end position="115"/>
    </location>
</feature>
<feature type="region of interest" description="Disordered" evidence="1">
    <location>
        <begin position="1348"/>
        <end position="1378"/>
    </location>
</feature>
<dbReference type="Gene3D" id="3.30.1490.40">
    <property type="match status" value="1"/>
</dbReference>
<dbReference type="PANTHER" id="PTHR46992">
    <property type="entry name" value="GYF DOMAIN-CONTAINING PROTEIN"/>
    <property type="match status" value="1"/>
</dbReference>
<dbReference type="SUPFAM" id="SSF55277">
    <property type="entry name" value="GYF domain"/>
    <property type="match status" value="1"/>
</dbReference>
<reference evidence="3 4" key="1">
    <citation type="submission" date="2024-01" db="EMBL/GenBank/DDBJ databases">
        <title>The complete chloroplast genome sequence of Lithospermum erythrorhizon: insights into the phylogenetic relationship among Boraginaceae species and the maternal lineages of purple gromwells.</title>
        <authorList>
            <person name="Okada T."/>
            <person name="Watanabe K."/>
        </authorList>
    </citation>
    <scope>NUCLEOTIDE SEQUENCE [LARGE SCALE GENOMIC DNA]</scope>
</reference>
<protein>
    <recommendedName>
        <fullName evidence="2">GYF domain-containing protein</fullName>
    </recommendedName>
</protein>
<feature type="region of interest" description="Disordered" evidence="1">
    <location>
        <begin position="65"/>
        <end position="239"/>
    </location>
</feature>
<dbReference type="EMBL" id="BAABME010000180">
    <property type="protein sequence ID" value="GAA0140426.1"/>
    <property type="molecule type" value="Genomic_DNA"/>
</dbReference>
<dbReference type="PANTHER" id="PTHR46992:SF1">
    <property type="entry name" value="GYF DOMAIN-CONTAINING PROTEIN"/>
    <property type="match status" value="1"/>
</dbReference>
<feature type="compositionally biased region" description="Basic and acidic residues" evidence="1">
    <location>
        <begin position="150"/>
        <end position="200"/>
    </location>
</feature>
<comment type="caution">
    <text evidence="3">The sequence shown here is derived from an EMBL/GenBank/DDBJ whole genome shotgun (WGS) entry which is preliminary data.</text>
</comment>
<name>A0AAV3NNN1_LITER</name>
<feature type="region of interest" description="Disordered" evidence="1">
    <location>
        <begin position="1234"/>
        <end position="1264"/>
    </location>
</feature>
<dbReference type="Pfam" id="PF02213">
    <property type="entry name" value="GYF"/>
    <property type="match status" value="1"/>
</dbReference>
<evidence type="ECO:0000313" key="4">
    <source>
        <dbReference type="Proteomes" id="UP001454036"/>
    </source>
</evidence>
<dbReference type="CDD" id="cd00072">
    <property type="entry name" value="GYF"/>
    <property type="match status" value="1"/>
</dbReference>